<comment type="caution">
    <text evidence="1">The sequence shown here is derived from an EMBL/GenBank/DDBJ whole genome shotgun (WGS) entry which is preliminary data.</text>
</comment>
<organism evidence="1 2">
    <name type="scientific">Araneus ventricosus</name>
    <name type="common">Orbweaver spider</name>
    <name type="synonym">Epeira ventricosa</name>
    <dbReference type="NCBI Taxonomy" id="182803"/>
    <lineage>
        <taxon>Eukaryota</taxon>
        <taxon>Metazoa</taxon>
        <taxon>Ecdysozoa</taxon>
        <taxon>Arthropoda</taxon>
        <taxon>Chelicerata</taxon>
        <taxon>Arachnida</taxon>
        <taxon>Araneae</taxon>
        <taxon>Araneomorphae</taxon>
        <taxon>Entelegynae</taxon>
        <taxon>Araneoidea</taxon>
        <taxon>Araneidae</taxon>
        <taxon>Araneus</taxon>
    </lineage>
</organism>
<proteinExistence type="predicted"/>
<dbReference type="EMBL" id="BGPR01001443">
    <property type="protein sequence ID" value="GBM54068.1"/>
    <property type="molecule type" value="Genomic_DNA"/>
</dbReference>
<dbReference type="AlphaFoldDB" id="A0A4Y2GNI3"/>
<accession>A0A4Y2GNI3</accession>
<evidence type="ECO:0000313" key="2">
    <source>
        <dbReference type="Proteomes" id="UP000499080"/>
    </source>
</evidence>
<evidence type="ECO:0000313" key="1">
    <source>
        <dbReference type="EMBL" id="GBM54068.1"/>
    </source>
</evidence>
<name>A0A4Y2GNI3_ARAVE</name>
<gene>
    <name evidence="1" type="ORF">AVEN_247683_1</name>
</gene>
<dbReference type="Proteomes" id="UP000499080">
    <property type="component" value="Unassembled WGS sequence"/>
</dbReference>
<sequence length="76" mass="9448">MTHSLLQLRDSREDVIDLDRWFEYHTKRYQNELKLRRFALRLCYLIDTDIYKMPWYTCFKCYKVVADGFSEKIDEN</sequence>
<protein>
    <submittedName>
        <fullName evidence="1">Uncharacterized protein</fullName>
    </submittedName>
</protein>
<reference evidence="1 2" key="1">
    <citation type="journal article" date="2019" name="Sci. Rep.">
        <title>Orb-weaving spider Araneus ventricosus genome elucidates the spidroin gene catalogue.</title>
        <authorList>
            <person name="Kono N."/>
            <person name="Nakamura H."/>
            <person name="Ohtoshi R."/>
            <person name="Moran D.A.P."/>
            <person name="Shinohara A."/>
            <person name="Yoshida Y."/>
            <person name="Fujiwara M."/>
            <person name="Mori M."/>
            <person name="Tomita M."/>
            <person name="Arakawa K."/>
        </authorList>
    </citation>
    <scope>NUCLEOTIDE SEQUENCE [LARGE SCALE GENOMIC DNA]</scope>
</reference>
<keyword evidence="2" id="KW-1185">Reference proteome</keyword>